<dbReference type="Pfam" id="PF00072">
    <property type="entry name" value="Response_reg"/>
    <property type="match status" value="1"/>
</dbReference>
<evidence type="ECO:0000259" key="6">
    <source>
        <dbReference type="PROSITE" id="PS50109"/>
    </source>
</evidence>
<dbReference type="Gene3D" id="3.30.565.10">
    <property type="entry name" value="Histidine kinase-like ATPase, C-terminal domain"/>
    <property type="match status" value="1"/>
</dbReference>
<evidence type="ECO:0000256" key="2">
    <source>
        <dbReference type="ARBA" id="ARBA00022777"/>
    </source>
</evidence>
<proteinExistence type="predicted"/>
<gene>
    <name evidence="8" type="ORF">O987_02460</name>
</gene>
<dbReference type="SUPFAM" id="SSF52172">
    <property type="entry name" value="CheY-like"/>
    <property type="match status" value="1"/>
</dbReference>
<keyword evidence="4" id="KW-0597">Phosphoprotein</keyword>
<dbReference type="PROSITE" id="PS50110">
    <property type="entry name" value="RESPONSE_REGULATORY"/>
    <property type="match status" value="1"/>
</dbReference>
<dbReference type="InterPro" id="IPR003594">
    <property type="entry name" value="HATPase_dom"/>
</dbReference>
<dbReference type="InterPro" id="IPR036890">
    <property type="entry name" value="HATPase_C_sf"/>
</dbReference>
<dbReference type="GO" id="GO:0016020">
    <property type="term" value="C:membrane"/>
    <property type="evidence" value="ECO:0007669"/>
    <property type="project" value="InterPro"/>
</dbReference>
<dbReference type="KEGG" id="ctes:O987_02460"/>
<name>A0A076PLZ8_COMTE</name>
<evidence type="ECO:0000259" key="7">
    <source>
        <dbReference type="PROSITE" id="PS50110"/>
    </source>
</evidence>
<evidence type="ECO:0000256" key="3">
    <source>
        <dbReference type="ARBA" id="ARBA00023012"/>
    </source>
</evidence>
<keyword evidence="5" id="KW-0175">Coiled coil</keyword>
<evidence type="ECO:0000256" key="4">
    <source>
        <dbReference type="PROSITE-ProRule" id="PRU00169"/>
    </source>
</evidence>
<dbReference type="EMBL" id="CP006704">
    <property type="protein sequence ID" value="AIJ44680.1"/>
    <property type="molecule type" value="Genomic_DNA"/>
</dbReference>
<dbReference type="Proteomes" id="UP000028782">
    <property type="component" value="Chromosome"/>
</dbReference>
<feature type="coiled-coil region" evidence="5">
    <location>
        <begin position="137"/>
        <end position="173"/>
    </location>
</feature>
<dbReference type="GO" id="GO:0046983">
    <property type="term" value="F:protein dimerization activity"/>
    <property type="evidence" value="ECO:0007669"/>
    <property type="project" value="InterPro"/>
</dbReference>
<sequence>MFQNVSNDSLLGDIQFRNQTLKILHIEDSVADQALARLSLKRGQLPCTLTAVDSLQEVSDALETQEFDLILADYHLPGFTALDVWDLVRNRADAPPFVLLSGAIGESAAVDIMRLGISDYLLKDQINSLPRVIKRAMEVHEARLARRRAALQLAESEKRLAELTEHLHTSIEQERANISREIHDDIGGSLTAVKFDLAWLIRNSPEGKQREHARSALEMLEHALGASQRIMQNLRPPVLDQGLVAAVQWLAQDFERRTGIPAQLHTSREHMEIAAAQQVVVYRTAQESLTNISKYAQASQVTLDLSDHEGFLTLEVTDNGIGLSQDERNKPHSFGLRGLSERARTIQGWLDVSSHPGRGTSIILTIPLAETQA</sequence>
<dbReference type="InterPro" id="IPR001789">
    <property type="entry name" value="Sig_transdc_resp-reg_receiver"/>
</dbReference>
<evidence type="ECO:0000313" key="8">
    <source>
        <dbReference type="EMBL" id="AIJ44680.1"/>
    </source>
</evidence>
<feature type="domain" description="Response regulatory" evidence="7">
    <location>
        <begin position="22"/>
        <end position="138"/>
    </location>
</feature>
<dbReference type="Gene3D" id="3.40.50.2300">
    <property type="match status" value="1"/>
</dbReference>
<dbReference type="PANTHER" id="PTHR24421">
    <property type="entry name" value="NITRATE/NITRITE SENSOR PROTEIN NARX-RELATED"/>
    <property type="match status" value="1"/>
</dbReference>
<feature type="domain" description="Histidine kinase" evidence="6">
    <location>
        <begin position="181"/>
        <end position="370"/>
    </location>
</feature>
<dbReference type="SUPFAM" id="SSF55874">
    <property type="entry name" value="ATPase domain of HSP90 chaperone/DNA topoisomerase II/histidine kinase"/>
    <property type="match status" value="1"/>
</dbReference>
<dbReference type="RefSeq" id="WP_003059123.1">
    <property type="nucleotide sequence ID" value="NZ_CP006704.1"/>
</dbReference>
<evidence type="ECO:0000256" key="5">
    <source>
        <dbReference type="SAM" id="Coils"/>
    </source>
</evidence>
<dbReference type="InterPro" id="IPR050482">
    <property type="entry name" value="Sensor_HK_TwoCompSys"/>
</dbReference>
<dbReference type="InterPro" id="IPR011006">
    <property type="entry name" value="CheY-like_superfamily"/>
</dbReference>
<dbReference type="AlphaFoldDB" id="A0A076PLZ8"/>
<dbReference type="Gene3D" id="1.20.5.1930">
    <property type="match status" value="1"/>
</dbReference>
<keyword evidence="1" id="KW-0808">Transferase</keyword>
<keyword evidence="2" id="KW-0418">Kinase</keyword>
<protein>
    <submittedName>
        <fullName evidence="8">Chemotaxis protein CheY</fullName>
    </submittedName>
</protein>
<dbReference type="CDD" id="cd00156">
    <property type="entry name" value="REC"/>
    <property type="match status" value="1"/>
</dbReference>
<keyword evidence="3" id="KW-0902">Two-component regulatory system</keyword>
<dbReference type="HOGENOM" id="CLU_000445_114_0_4"/>
<organism evidence="8 9">
    <name type="scientific">Comamonas testosteroni TK102</name>
    <dbReference type="NCBI Taxonomy" id="1392005"/>
    <lineage>
        <taxon>Bacteria</taxon>
        <taxon>Pseudomonadati</taxon>
        <taxon>Pseudomonadota</taxon>
        <taxon>Betaproteobacteria</taxon>
        <taxon>Burkholderiales</taxon>
        <taxon>Comamonadaceae</taxon>
        <taxon>Comamonas</taxon>
    </lineage>
</organism>
<dbReference type="InterPro" id="IPR005467">
    <property type="entry name" value="His_kinase_dom"/>
</dbReference>
<dbReference type="GO" id="GO:0000155">
    <property type="term" value="F:phosphorelay sensor kinase activity"/>
    <property type="evidence" value="ECO:0007669"/>
    <property type="project" value="InterPro"/>
</dbReference>
<dbReference type="Pfam" id="PF07730">
    <property type="entry name" value="HisKA_3"/>
    <property type="match status" value="1"/>
</dbReference>
<dbReference type="Pfam" id="PF02518">
    <property type="entry name" value="HATPase_c"/>
    <property type="match status" value="1"/>
</dbReference>
<evidence type="ECO:0000313" key="9">
    <source>
        <dbReference type="Proteomes" id="UP000028782"/>
    </source>
</evidence>
<dbReference type="CDD" id="cd16917">
    <property type="entry name" value="HATPase_UhpB-NarQ-NarX-like"/>
    <property type="match status" value="1"/>
</dbReference>
<dbReference type="InterPro" id="IPR011712">
    <property type="entry name" value="Sig_transdc_His_kin_sub3_dim/P"/>
</dbReference>
<accession>A0A076PLZ8</accession>
<dbReference type="PANTHER" id="PTHR24421:SF59">
    <property type="entry name" value="OXYGEN SENSOR HISTIDINE KINASE NREB"/>
    <property type="match status" value="1"/>
</dbReference>
<feature type="modified residue" description="4-aspartylphosphate" evidence="4">
    <location>
        <position position="73"/>
    </location>
</feature>
<evidence type="ECO:0000256" key="1">
    <source>
        <dbReference type="ARBA" id="ARBA00022679"/>
    </source>
</evidence>
<dbReference type="PROSITE" id="PS50109">
    <property type="entry name" value="HIS_KIN"/>
    <property type="match status" value="1"/>
</dbReference>
<dbReference type="SMART" id="SM00387">
    <property type="entry name" value="HATPase_c"/>
    <property type="match status" value="1"/>
</dbReference>
<reference evidence="8 9" key="1">
    <citation type="journal article" date="2014" name="Genome Announc.">
        <title>Complete Genome Sequence of Polychlorinated Biphenyl Degrader Comamonas testosteroni TK102 (NBRC 109938).</title>
        <authorList>
            <person name="Fukuda K."/>
            <person name="Hosoyama A."/>
            <person name="Tsuchikane K."/>
            <person name="Ohji S."/>
            <person name="Yamazoe A."/>
            <person name="Fujita N."/>
            <person name="Shintani M."/>
            <person name="Kimbara K."/>
        </authorList>
    </citation>
    <scope>NUCLEOTIDE SEQUENCE [LARGE SCALE GENOMIC DNA]</scope>
    <source>
        <strain evidence="8">TK102</strain>
    </source>
</reference>
<dbReference type="SMART" id="SM00448">
    <property type="entry name" value="REC"/>
    <property type="match status" value="1"/>
</dbReference>